<dbReference type="PANTHER" id="PTHR23501:SF5">
    <property type="entry name" value="TRANSPORT PROTEIN"/>
    <property type="match status" value="1"/>
</dbReference>
<feature type="transmembrane region" description="Helical" evidence="5">
    <location>
        <begin position="333"/>
        <end position="354"/>
    </location>
</feature>
<dbReference type="Proteomes" id="UP000290365">
    <property type="component" value="Chromosome"/>
</dbReference>
<dbReference type="SUPFAM" id="SSF103473">
    <property type="entry name" value="MFS general substrate transporter"/>
    <property type="match status" value="2"/>
</dbReference>
<feature type="transmembrane region" description="Helical" evidence="5">
    <location>
        <begin position="182"/>
        <end position="202"/>
    </location>
</feature>
<evidence type="ECO:0000256" key="4">
    <source>
        <dbReference type="ARBA" id="ARBA00023136"/>
    </source>
</evidence>
<dbReference type="Pfam" id="PF07690">
    <property type="entry name" value="MFS_1"/>
    <property type="match status" value="1"/>
</dbReference>
<dbReference type="EMBL" id="CP035758">
    <property type="protein sequence ID" value="QBD83295.1"/>
    <property type="molecule type" value="Genomic_DNA"/>
</dbReference>
<evidence type="ECO:0000259" key="6">
    <source>
        <dbReference type="PROSITE" id="PS50850"/>
    </source>
</evidence>
<dbReference type="InterPro" id="IPR011701">
    <property type="entry name" value="MFS"/>
</dbReference>
<dbReference type="CDD" id="cd17321">
    <property type="entry name" value="MFS_MMR_MDR_like"/>
    <property type="match status" value="1"/>
</dbReference>
<evidence type="ECO:0000256" key="3">
    <source>
        <dbReference type="ARBA" id="ARBA00022989"/>
    </source>
</evidence>
<feature type="transmembrane region" description="Helical" evidence="5">
    <location>
        <begin position="214"/>
        <end position="235"/>
    </location>
</feature>
<dbReference type="InterPro" id="IPR036259">
    <property type="entry name" value="MFS_trans_sf"/>
</dbReference>
<dbReference type="GO" id="GO:0022857">
    <property type="term" value="F:transmembrane transporter activity"/>
    <property type="evidence" value="ECO:0007669"/>
    <property type="project" value="InterPro"/>
</dbReference>
<accession>A0A4P6K5C8</accession>
<feature type="transmembrane region" description="Helical" evidence="5">
    <location>
        <begin position="433"/>
        <end position="454"/>
    </location>
</feature>
<evidence type="ECO:0000256" key="5">
    <source>
        <dbReference type="SAM" id="Phobius"/>
    </source>
</evidence>
<feature type="transmembrane region" description="Helical" evidence="5">
    <location>
        <begin position="154"/>
        <end position="176"/>
    </location>
</feature>
<feature type="transmembrane region" description="Helical" evidence="5">
    <location>
        <begin position="90"/>
        <end position="108"/>
    </location>
</feature>
<gene>
    <name evidence="7" type="ORF">EPA93_47985</name>
</gene>
<dbReference type="AlphaFoldDB" id="A0A4P6K5C8"/>
<keyword evidence="4 5" id="KW-0472">Membrane</keyword>
<keyword evidence="2 5" id="KW-0812">Transmembrane</keyword>
<dbReference type="GO" id="GO:0005886">
    <property type="term" value="C:plasma membrane"/>
    <property type="evidence" value="ECO:0007669"/>
    <property type="project" value="UniProtKB-SubCell"/>
</dbReference>
<dbReference type="PANTHER" id="PTHR23501">
    <property type="entry name" value="MAJOR FACILITATOR SUPERFAMILY"/>
    <property type="match status" value="1"/>
</dbReference>
<comment type="subcellular location">
    <subcellularLocation>
        <location evidence="1">Cell membrane</location>
        <topology evidence="1">Multi-pass membrane protein</topology>
    </subcellularLocation>
</comment>
<dbReference type="RefSeq" id="WP_129894361.1">
    <property type="nucleotide sequence ID" value="NZ_CP035758.1"/>
</dbReference>
<evidence type="ECO:0000313" key="8">
    <source>
        <dbReference type="Proteomes" id="UP000290365"/>
    </source>
</evidence>
<feature type="transmembrane region" description="Helical" evidence="5">
    <location>
        <begin position="247"/>
        <end position="269"/>
    </location>
</feature>
<evidence type="ECO:0000313" key="7">
    <source>
        <dbReference type="EMBL" id="QBD83295.1"/>
    </source>
</evidence>
<sequence>MSQSSNSQAIGPRYKWIALSNTTLGVLMATINSNIVLISLPAIFDGIGINPLDPSQTNYLLWMLLGYMVVMATLLVTFGRISDMFGRVRMYNLGFAVFTVGSILLFLTPGTGDTAALEMIIFRIIQAIGGSFLFANSTAILTDAFPARQRGMAMGINQVAAIVGSILGLILGGVLAAVNWRLVFLVSVPFGIFGTVWAYMKLRETAQVNRNQKIDWLGNITFFVGLIVLLLGLTYGIEPYGDAATGWGNPFVIGAIVFGLLLLIAFVFIELRVPDPMFRLSLFKYRAFSIGIFSNFLSSLARGGLQFMLIIWLQGIWLPLHGYSFEDTPLWAGIYMLPMMVGMIVVGPISGLLSDRMGAKTLATLGLLVQVLGFILLTLLPADFNYLWFAALLALMGLAQGLFSVPNTTALMNSAPANQRGAAAGMNSTSQNAASVISMAIFFSIVTLGLAAALPTTLSTGLTQAGLPTATANQIAHLPPIAALFGAFLGYNPMATLIPAPVLHQLSAASQANLLGKTFFPNLISSPFMVGLHAAFYISAGLCLIAMISSLMRGKQFIHGESEDDITIEAQPKKAILAQHGANQT</sequence>
<dbReference type="Gene3D" id="1.20.1250.20">
    <property type="entry name" value="MFS general substrate transporter like domains"/>
    <property type="match status" value="1"/>
</dbReference>
<feature type="transmembrane region" description="Helical" evidence="5">
    <location>
        <begin position="528"/>
        <end position="548"/>
    </location>
</feature>
<reference evidence="7 8" key="1">
    <citation type="submission" date="2019-01" db="EMBL/GenBank/DDBJ databases">
        <title>Ktedonosporobacter rubrisoli SCAWS-G2.</title>
        <authorList>
            <person name="Huang Y."/>
            <person name="Yan B."/>
        </authorList>
    </citation>
    <scope>NUCLEOTIDE SEQUENCE [LARGE SCALE GENOMIC DNA]</scope>
    <source>
        <strain evidence="7 8">SCAWS-G2</strain>
    </source>
</reference>
<organism evidence="7 8">
    <name type="scientific">Ktedonosporobacter rubrisoli</name>
    <dbReference type="NCBI Taxonomy" id="2509675"/>
    <lineage>
        <taxon>Bacteria</taxon>
        <taxon>Bacillati</taxon>
        <taxon>Chloroflexota</taxon>
        <taxon>Ktedonobacteria</taxon>
        <taxon>Ktedonobacterales</taxon>
        <taxon>Ktedonosporobacteraceae</taxon>
        <taxon>Ktedonosporobacter</taxon>
    </lineage>
</organism>
<proteinExistence type="predicted"/>
<dbReference type="Gene3D" id="1.20.1720.10">
    <property type="entry name" value="Multidrug resistance protein D"/>
    <property type="match status" value="1"/>
</dbReference>
<feature type="transmembrane region" description="Helical" evidence="5">
    <location>
        <begin position="386"/>
        <end position="412"/>
    </location>
</feature>
<feature type="domain" description="Major facilitator superfamily (MFS) profile" evidence="6">
    <location>
        <begin position="18"/>
        <end position="558"/>
    </location>
</feature>
<feature type="transmembrane region" description="Helical" evidence="5">
    <location>
        <begin position="290"/>
        <end position="313"/>
    </location>
</feature>
<feature type="transmembrane region" description="Helical" evidence="5">
    <location>
        <begin position="59"/>
        <end position="78"/>
    </location>
</feature>
<feature type="transmembrane region" description="Helical" evidence="5">
    <location>
        <begin position="21"/>
        <end position="44"/>
    </location>
</feature>
<dbReference type="OrthoDB" id="102502at2"/>
<feature type="transmembrane region" description="Helical" evidence="5">
    <location>
        <begin position="361"/>
        <end position="380"/>
    </location>
</feature>
<name>A0A4P6K5C8_KTERU</name>
<keyword evidence="3 5" id="KW-1133">Transmembrane helix</keyword>
<dbReference type="InterPro" id="IPR020846">
    <property type="entry name" value="MFS_dom"/>
</dbReference>
<dbReference type="KEGG" id="kbs:EPA93_47985"/>
<protein>
    <submittedName>
        <fullName evidence="7">MFS transporter</fullName>
    </submittedName>
</protein>
<evidence type="ECO:0000256" key="1">
    <source>
        <dbReference type="ARBA" id="ARBA00004651"/>
    </source>
</evidence>
<evidence type="ECO:0000256" key="2">
    <source>
        <dbReference type="ARBA" id="ARBA00022692"/>
    </source>
</evidence>
<dbReference type="PROSITE" id="PS50850">
    <property type="entry name" value="MFS"/>
    <property type="match status" value="1"/>
</dbReference>
<keyword evidence="8" id="KW-1185">Reference proteome</keyword>
<feature type="transmembrane region" description="Helical" evidence="5">
    <location>
        <begin position="120"/>
        <end position="142"/>
    </location>
</feature>